<proteinExistence type="predicted"/>
<organism evidence="1 2">
    <name type="scientific">Lihuaxuella thermophila</name>
    <dbReference type="NCBI Taxonomy" id="1173111"/>
    <lineage>
        <taxon>Bacteria</taxon>
        <taxon>Bacillati</taxon>
        <taxon>Bacillota</taxon>
        <taxon>Bacilli</taxon>
        <taxon>Bacillales</taxon>
        <taxon>Thermoactinomycetaceae</taxon>
        <taxon>Lihuaxuella</taxon>
    </lineage>
</organism>
<evidence type="ECO:0000313" key="2">
    <source>
        <dbReference type="Proteomes" id="UP000199695"/>
    </source>
</evidence>
<dbReference type="AlphaFoldDB" id="A0A1H8D0M3"/>
<dbReference type="EMBL" id="FOCQ01000004">
    <property type="protein sequence ID" value="SEN00168.1"/>
    <property type="molecule type" value="Genomic_DNA"/>
</dbReference>
<dbReference type="Proteomes" id="UP000199695">
    <property type="component" value="Unassembled WGS sequence"/>
</dbReference>
<dbReference type="STRING" id="1173111.SAMN05444955_104195"/>
<protein>
    <submittedName>
        <fullName evidence="1">Uncharacterized protein</fullName>
    </submittedName>
</protein>
<sequence>MIQSKPESNTKRLKTVSLEKAWPVLSPFCLAYTELERDEWYPFIQPEQIPFYIDQAIRIGQEAACSYAKDFNLQELINVLLKQGVGVRFLNQHALDEWVRAQYLAKTSTIEIYRPSLDQMEQFFRMMNQPVCTEDIICLHLYHEWFHHLEETKCGRTDLALPKIKIKKGLLTTKKTIRRTREIAAHAFTQAAMGLNWSPLLLDQLLFLTKQGWTKIQIREHFQKIKKLVQTIQSTSAEEEIQDEST</sequence>
<keyword evidence="2" id="KW-1185">Reference proteome</keyword>
<gene>
    <name evidence="1" type="ORF">SAMN05444955_104195</name>
</gene>
<reference evidence="1 2" key="1">
    <citation type="submission" date="2016-10" db="EMBL/GenBank/DDBJ databases">
        <authorList>
            <person name="de Groot N.N."/>
        </authorList>
    </citation>
    <scope>NUCLEOTIDE SEQUENCE [LARGE SCALE GENOMIC DNA]</scope>
    <source>
        <strain evidence="1 2">DSM 46701</strain>
    </source>
</reference>
<accession>A0A1H8D0M3</accession>
<name>A0A1H8D0M3_9BACL</name>
<evidence type="ECO:0000313" key="1">
    <source>
        <dbReference type="EMBL" id="SEN00168.1"/>
    </source>
</evidence>